<evidence type="ECO:0000313" key="3">
    <source>
        <dbReference type="Proteomes" id="UP001437256"/>
    </source>
</evidence>
<evidence type="ECO:0000313" key="2">
    <source>
        <dbReference type="EMBL" id="KAL0057054.1"/>
    </source>
</evidence>
<evidence type="ECO:0008006" key="4">
    <source>
        <dbReference type="Google" id="ProtNLM"/>
    </source>
</evidence>
<evidence type="ECO:0000256" key="1">
    <source>
        <dbReference type="SAM" id="MobiDB-lite"/>
    </source>
</evidence>
<proteinExistence type="predicted"/>
<gene>
    <name evidence="2" type="ORF">AAF712_016324</name>
</gene>
<organism evidence="2 3">
    <name type="scientific">Marasmius tenuissimus</name>
    <dbReference type="NCBI Taxonomy" id="585030"/>
    <lineage>
        <taxon>Eukaryota</taxon>
        <taxon>Fungi</taxon>
        <taxon>Dikarya</taxon>
        <taxon>Basidiomycota</taxon>
        <taxon>Agaricomycotina</taxon>
        <taxon>Agaricomycetes</taxon>
        <taxon>Agaricomycetidae</taxon>
        <taxon>Agaricales</taxon>
        <taxon>Marasmiineae</taxon>
        <taxon>Marasmiaceae</taxon>
        <taxon>Marasmius</taxon>
    </lineage>
</organism>
<accession>A0ABR2Z7S4</accession>
<keyword evidence="3" id="KW-1185">Reference proteome</keyword>
<dbReference type="EMBL" id="JBBXMP010000727">
    <property type="protein sequence ID" value="KAL0057054.1"/>
    <property type="molecule type" value="Genomic_DNA"/>
</dbReference>
<sequence length="468" mass="53150">MSPLQPHLETLPLELLTRILESLPLDCRLALTSTSSNLRSSLAPLVFQALKITSNTQGGRVFEQLADKYGSVITKLHFVASMPHGRPSDVLASTGNAAHEQGDLSSPENSAGAENATQNLMTTLARDALTGKSLPNLTTVHLSFDFDFDHDISNNGQWDGNIWDDPNSITDESNSIYVFTDPEAPNDVPMKEAKYPWRALMAQTWSALCQNKSITKLIVSDLIPRKTTAFDSDDWRDFLGRLETLELSMWGGENGAGWEVNTLEGYMAFEARLGEYFFQHLTRVHRLSFAAYSSCPFGETEEDHGDDTEHDVPFPLSKEDLPCLRSLELHNILVSKKLAEFILSKSATLHELRLHECHASSYDEERTTWAKFFTHFDRNKSQIQELHVTYEQGDPELLFDDEENKIKKENEEDKVFSYGTMDDKYGGFVPDDETIREKYEEKRDLDAYHRLADSVRQRREGDRSRDDP</sequence>
<protein>
    <recommendedName>
        <fullName evidence="4">F-box domain-containing protein</fullName>
    </recommendedName>
</protein>
<feature type="region of interest" description="Disordered" evidence="1">
    <location>
        <begin position="89"/>
        <end position="113"/>
    </location>
</feature>
<reference evidence="2 3" key="1">
    <citation type="submission" date="2024-05" db="EMBL/GenBank/DDBJ databases">
        <title>A draft genome resource for the thread blight pathogen Marasmius tenuissimus strain MS-2.</title>
        <authorList>
            <person name="Yulfo-Soto G.E."/>
            <person name="Baruah I.K."/>
            <person name="Amoako-Attah I."/>
            <person name="Bukari Y."/>
            <person name="Meinhardt L.W."/>
            <person name="Bailey B.A."/>
            <person name="Cohen S.P."/>
        </authorList>
    </citation>
    <scope>NUCLEOTIDE SEQUENCE [LARGE SCALE GENOMIC DNA]</scope>
    <source>
        <strain evidence="2 3">MS-2</strain>
    </source>
</reference>
<dbReference type="Proteomes" id="UP001437256">
    <property type="component" value="Unassembled WGS sequence"/>
</dbReference>
<name>A0ABR2Z7S4_9AGAR</name>
<comment type="caution">
    <text evidence="2">The sequence shown here is derived from an EMBL/GenBank/DDBJ whole genome shotgun (WGS) entry which is preliminary data.</text>
</comment>